<dbReference type="InterPro" id="IPR036322">
    <property type="entry name" value="WD40_repeat_dom_sf"/>
</dbReference>
<evidence type="ECO:0000256" key="8">
    <source>
        <dbReference type="ARBA" id="ARBA00073055"/>
    </source>
</evidence>
<dbReference type="FunFam" id="2.130.10.10:FF:000036">
    <property type="entry name" value="Neurobeachin isoform A"/>
    <property type="match status" value="1"/>
</dbReference>
<evidence type="ECO:0000313" key="14">
    <source>
        <dbReference type="Proteomes" id="UP000472275"/>
    </source>
</evidence>
<dbReference type="SUPFAM" id="SSF81837">
    <property type="entry name" value="BEACH domain"/>
    <property type="match status" value="1"/>
</dbReference>
<dbReference type="PANTHER" id="PTHR13743">
    <property type="entry name" value="BEIGE/BEACH-RELATED"/>
    <property type="match status" value="1"/>
</dbReference>
<dbReference type="InterPro" id="IPR036372">
    <property type="entry name" value="BEACH_dom_sf"/>
</dbReference>
<dbReference type="PANTHER" id="PTHR13743:SF62">
    <property type="entry name" value="NEUROBEACHIN"/>
    <property type="match status" value="1"/>
</dbReference>
<keyword evidence="5" id="KW-0677">Repeat</keyword>
<evidence type="ECO:0000259" key="12">
    <source>
        <dbReference type="PROSITE" id="PS51783"/>
    </source>
</evidence>
<evidence type="ECO:0000256" key="1">
    <source>
        <dbReference type="ARBA" id="ARBA00004170"/>
    </source>
</evidence>
<name>A0A663F7X2_AQUCH</name>
<proteinExistence type="inferred from homology"/>
<keyword evidence="14" id="KW-1185">Reference proteome</keyword>
<feature type="compositionally biased region" description="Polar residues" evidence="10">
    <location>
        <begin position="716"/>
        <end position="729"/>
    </location>
</feature>
<evidence type="ECO:0000256" key="3">
    <source>
        <dbReference type="ARBA" id="ARBA00022553"/>
    </source>
</evidence>
<dbReference type="GO" id="GO:0098978">
    <property type="term" value="C:glutamatergic synapse"/>
    <property type="evidence" value="ECO:0007669"/>
    <property type="project" value="Ensembl"/>
</dbReference>
<dbReference type="SUPFAM" id="SSF48371">
    <property type="entry name" value="ARM repeat"/>
    <property type="match status" value="1"/>
</dbReference>
<feature type="region of interest" description="Disordered" evidence="10">
    <location>
        <begin position="978"/>
        <end position="1011"/>
    </location>
</feature>
<dbReference type="Pfam" id="PF13385">
    <property type="entry name" value="Laminin_G_3"/>
    <property type="match status" value="1"/>
</dbReference>
<reference evidence="13" key="1">
    <citation type="submission" date="2025-08" db="UniProtKB">
        <authorList>
            <consortium name="Ensembl"/>
        </authorList>
    </citation>
    <scope>IDENTIFICATION</scope>
</reference>
<dbReference type="CDD" id="cd06071">
    <property type="entry name" value="Beach"/>
    <property type="match status" value="1"/>
</dbReference>
<dbReference type="InterPro" id="IPR011993">
    <property type="entry name" value="PH-like_dom_sf"/>
</dbReference>
<dbReference type="GO" id="GO:0005886">
    <property type="term" value="C:plasma membrane"/>
    <property type="evidence" value="ECO:0007669"/>
    <property type="project" value="Ensembl"/>
</dbReference>
<dbReference type="GO" id="GO:0061484">
    <property type="term" value="P:hematopoietic stem cell homeostasis"/>
    <property type="evidence" value="ECO:0007669"/>
    <property type="project" value="Ensembl"/>
</dbReference>
<dbReference type="PROSITE" id="PS50197">
    <property type="entry name" value="BEACH"/>
    <property type="match status" value="1"/>
</dbReference>
<comment type="subunit">
    <text evidence="7">Interacts with RII subunit of PKA.</text>
</comment>
<dbReference type="GO" id="GO:0008104">
    <property type="term" value="P:intracellular protein localization"/>
    <property type="evidence" value="ECO:0007669"/>
    <property type="project" value="Ensembl"/>
</dbReference>
<dbReference type="InterPro" id="IPR050865">
    <property type="entry name" value="BEACH_Domain"/>
</dbReference>
<feature type="compositionally biased region" description="Polar residues" evidence="10">
    <location>
        <begin position="978"/>
        <end position="990"/>
    </location>
</feature>
<dbReference type="FunFam" id="1.10.1540.10:FF:000001">
    <property type="entry name" value="neurobeachin isoform X1"/>
    <property type="match status" value="1"/>
</dbReference>
<evidence type="ECO:0000256" key="9">
    <source>
        <dbReference type="ARBA" id="ARBA00080802"/>
    </source>
</evidence>
<dbReference type="Proteomes" id="UP000472275">
    <property type="component" value="Chromosome 19"/>
</dbReference>
<dbReference type="SMART" id="SM01026">
    <property type="entry name" value="Beach"/>
    <property type="match status" value="1"/>
</dbReference>
<dbReference type="GO" id="GO:0050808">
    <property type="term" value="P:synapse organization"/>
    <property type="evidence" value="ECO:0007669"/>
    <property type="project" value="Ensembl"/>
</dbReference>
<dbReference type="Ensembl" id="ENSACCT00020021473.1">
    <property type="protein sequence ID" value="ENSACCP00020020577.1"/>
    <property type="gene ID" value="ENSACCG00020014155.1"/>
</dbReference>
<evidence type="ECO:0000256" key="2">
    <source>
        <dbReference type="ARBA" id="ARBA00008498"/>
    </source>
</evidence>
<feature type="domain" description="BEACH-type PH" evidence="12">
    <location>
        <begin position="1890"/>
        <end position="1998"/>
    </location>
</feature>
<keyword evidence="6" id="KW-0472">Membrane</keyword>
<dbReference type="GO" id="GO:0005829">
    <property type="term" value="C:cytosol"/>
    <property type="evidence" value="ECO:0007669"/>
    <property type="project" value="Ensembl"/>
</dbReference>
<gene>
    <name evidence="13" type="primary">NBEA</name>
</gene>
<dbReference type="Gene3D" id="2.60.120.200">
    <property type="match status" value="1"/>
</dbReference>
<dbReference type="Pfam" id="PF06469">
    <property type="entry name" value="DUF1088"/>
    <property type="match status" value="1"/>
</dbReference>
<organism evidence="13 14">
    <name type="scientific">Aquila chrysaetos chrysaetos</name>
    <dbReference type="NCBI Taxonomy" id="223781"/>
    <lineage>
        <taxon>Eukaryota</taxon>
        <taxon>Metazoa</taxon>
        <taxon>Chordata</taxon>
        <taxon>Craniata</taxon>
        <taxon>Vertebrata</taxon>
        <taxon>Euteleostomi</taxon>
        <taxon>Archelosauria</taxon>
        <taxon>Archosauria</taxon>
        <taxon>Dinosauria</taxon>
        <taxon>Saurischia</taxon>
        <taxon>Theropoda</taxon>
        <taxon>Coelurosauria</taxon>
        <taxon>Aves</taxon>
        <taxon>Neognathae</taxon>
        <taxon>Neoaves</taxon>
        <taxon>Telluraves</taxon>
        <taxon>Accipitrimorphae</taxon>
        <taxon>Accipitriformes</taxon>
        <taxon>Accipitridae</taxon>
        <taxon>Accipitrinae</taxon>
        <taxon>Aquila</taxon>
    </lineage>
</organism>
<dbReference type="Pfam" id="PF14844">
    <property type="entry name" value="PH_BEACH"/>
    <property type="match status" value="1"/>
</dbReference>
<dbReference type="Pfam" id="PF15787">
    <property type="entry name" value="DUF4704"/>
    <property type="match status" value="1"/>
</dbReference>
<dbReference type="InterPro" id="IPR001680">
    <property type="entry name" value="WD40_rpt"/>
</dbReference>
<dbReference type="PROSITE" id="PS51783">
    <property type="entry name" value="PH_BEACH"/>
    <property type="match status" value="1"/>
</dbReference>
<dbReference type="SUPFAM" id="SSF50729">
    <property type="entry name" value="PH domain-like"/>
    <property type="match status" value="1"/>
</dbReference>
<dbReference type="GO" id="GO:0019901">
    <property type="term" value="F:protein kinase binding"/>
    <property type="evidence" value="ECO:0007669"/>
    <property type="project" value="Ensembl"/>
</dbReference>
<evidence type="ECO:0000259" key="11">
    <source>
        <dbReference type="PROSITE" id="PS50197"/>
    </source>
</evidence>
<dbReference type="SMART" id="SM00320">
    <property type="entry name" value="WD40"/>
    <property type="match status" value="5"/>
</dbReference>
<dbReference type="GO" id="GO:0005802">
    <property type="term" value="C:trans-Golgi network"/>
    <property type="evidence" value="ECO:0007669"/>
    <property type="project" value="Ensembl"/>
</dbReference>
<evidence type="ECO:0000256" key="7">
    <source>
        <dbReference type="ARBA" id="ARBA00065599"/>
    </source>
</evidence>
<dbReference type="CDD" id="cd01201">
    <property type="entry name" value="PH_BEACH"/>
    <property type="match status" value="1"/>
</dbReference>
<dbReference type="InterPro" id="IPR015943">
    <property type="entry name" value="WD40/YVTN_repeat-like_dom_sf"/>
</dbReference>
<feature type="region of interest" description="Disordered" evidence="10">
    <location>
        <begin position="1584"/>
        <end position="1603"/>
    </location>
</feature>
<feature type="domain" description="BEACH" evidence="11">
    <location>
        <begin position="2017"/>
        <end position="2306"/>
    </location>
</feature>
<feature type="region of interest" description="Disordered" evidence="10">
    <location>
        <begin position="707"/>
        <end position="731"/>
    </location>
</feature>
<dbReference type="SUPFAM" id="SSF49899">
    <property type="entry name" value="Concanavalin A-like lectins/glucanases"/>
    <property type="match status" value="1"/>
</dbReference>
<accession>A0A663F7X2</accession>
<dbReference type="FunFam" id="2.30.29.30:FF:000059">
    <property type="entry name" value="neurobeachin isoform X1"/>
    <property type="match status" value="1"/>
</dbReference>
<evidence type="ECO:0000256" key="4">
    <source>
        <dbReference type="ARBA" id="ARBA00022574"/>
    </source>
</evidence>
<keyword evidence="4" id="KW-0853">WD repeat</keyword>
<dbReference type="InterPro" id="IPR010508">
    <property type="entry name" value="NBEA-like_DUF1088"/>
</dbReference>
<dbReference type="Pfam" id="PF20426">
    <property type="entry name" value="NBCH_WD40"/>
    <property type="match status" value="1"/>
</dbReference>
<feature type="compositionally biased region" description="Low complexity" evidence="10">
    <location>
        <begin position="1588"/>
        <end position="1598"/>
    </location>
</feature>
<dbReference type="InterPro" id="IPR023362">
    <property type="entry name" value="PH-BEACH_dom"/>
</dbReference>
<evidence type="ECO:0000256" key="10">
    <source>
        <dbReference type="SAM" id="MobiDB-lite"/>
    </source>
</evidence>
<dbReference type="Gene3D" id="2.130.10.10">
    <property type="entry name" value="YVTN repeat-like/Quinoprotein amine dehydrogenase"/>
    <property type="match status" value="2"/>
</dbReference>
<evidence type="ECO:0000313" key="13">
    <source>
        <dbReference type="Ensembl" id="ENSACCP00020020577.1"/>
    </source>
</evidence>
<dbReference type="GO" id="GO:0005634">
    <property type="term" value="C:nucleus"/>
    <property type="evidence" value="ECO:0007669"/>
    <property type="project" value="Ensembl"/>
</dbReference>
<feature type="compositionally biased region" description="Basic and acidic residues" evidence="10">
    <location>
        <begin position="1001"/>
        <end position="1011"/>
    </location>
</feature>
<dbReference type="Gene3D" id="1.10.1540.10">
    <property type="entry name" value="BEACH domain"/>
    <property type="match status" value="1"/>
</dbReference>
<dbReference type="InterPro" id="IPR046851">
    <property type="entry name" value="NBCH_WD40"/>
</dbReference>
<dbReference type="InParanoid" id="A0A663F7X2"/>
<sequence>MDPLNNINVDKDKPYLYCFRTSKGVGYSAHFVGNCLIVTSLKSKGKGFQHCVKYDFQPRKWYMISIVHIYNRWRNSEIRCYVNGQLVSYGDMAWHVNTNDSYDKCFLGSSETADANRVFCGQLGAVYVFTEALNPAQIFAIHQLGPGYKSTFKFKSESDIHLAEHHKQVLYDGKLASSIAFTYNAKATDAQLCLESSPKENPSIFVHSPHALMLQDVKAIVTHSIHSAIHSIGGIQVLFPLFAQLDNRQLHDSQVETTVCATLLAFLVELLKSSVAMQEQMLGGKGFLVIGYLLEKSSRVHITRAVLEQFLSFAKYLDGLSHGAPLLKQLCDHILFNPAIWIHTPAKVQLSLYTYLSAEFIGTATIYNTIRRVGTVLQLMHTLKYYYWVVNPADSSGITPKGLDGPRPSQKEIISLRAFMLLFLKQLILKDRGVKEDELQSILNYLLTMHEDENIHDVLQLLVALMSEHPASMIPAFDQRNGIRVIYKLLASKSESIWVQALKVLGYFLKHLGHKRKVEIMHTHSLFTLLGERLMLHTNTVTVTTYNTLYEILTEQVCTQVVHKPHPEPDSTVKIQNPMILKVVATLLKNSTPSAELMEVRRLFLSDMIKLFSNSRENRRCLLQCSVWQDWMFSLGYINPKNSEEQKITEMVYNIFRILLYHAIKYEWGGWRVWVDTLSIAHSKVTYEAHKEYLAKMYEEYQRQEEENIKKGKKGNVSTISGLSSQTTGAKGGMEIREIEDLSQSQSPESETDYPVSTDTRDLLMATKVSDDVLGSAERPGGGVHVEVHDLLVDIKAEKVEATEVKLDDMDLSPETLVTGENGALVEVESLLDNVYSAAVEKLQNNVHGSVGIIKKNEEKDNGPLITLADEKDEPSTTNSTSFLFDKIPSQEEKLLPELSSNHISIPNVQETQMHLGVNDDLGLLAHMTGSVDITCASSIIEDKEFKIHTTSDGMSSISERELASSSKGLEYAEMTATTLETESSGSKTVPSVDAGSIISDTERSDDGKEAGKEIRKIQTTTTTQAVQGRSVTQQDRDLRVDLGFRGMPMTEEQRRQFSPGPRTTMFRIPEFKWSPMHQRLLTDLLFALETDVHVWRSHSTKSVMDFVNSNENIIFVHNTIHLISQMVDNIIIACGGILPLLSAATSPTGSKVSIAATELENIEVTQGMSAETAVTFLSRLMAMVDVLVFASSLNFSEIEAEKNMSSGGLMRQCLRLVCCVAVRNCLECRQRQRERVNKTSLISSKTQDALQGVTASAATKTPLENVPGNLSPIKDPDRLLQDVDINRLRAVVFRDVDDSKQAQFLALAVVYFISVLMVSKYRDILEPQRETARSGSQAGRNIRQEINSPTSTVVVIPSIPHPSLNHGFLAKLIPEQSFAHSFYKETPTVFPENIKDKETPTPVEDIQLESSIPHTDSGIGDEQMPSILNGTDLETSTGPDAMSELLSTLSSEVKKSQESLTESPSEILKPASSISSISQSKGINVKEILKSLVAAPVEIAECGPDPIPYPDPALKREAQAILPMQFHSFDRSVVVPVKKPPPGSLAVTTVGAATAGSGLPPGSTPNIFAATGATPKSMINTTGAVDSGSSSSSSSSSFVNGATSKNLPAVQTVAPMPEDSAENMSITAKLERALEKVAPLLREIFVDFAPFLSRTLLGSHGQELLIEGLVCMKSSTSVVELVMLLCSQEWQNSIQKNAGLAFIELINEGRLLCHAMKDHIVRVANEAEFILNRQRAEDVHKHAEFESQCAQYAADRREEEKMCDHLISAAKHRDHVTANQLKQKILNILTNKHGAWGAVSHSQLHDFWRLDYWEDDLRRRRRFVRNAFGSTHSDALLKAAVEYGTEEDVVKSKKTFRSQAVVNQNAETELMLEGDDDAVSLLQEKEIDNLAGPVVLSTPAQLIAPVVVAKGTLSITTTEIYFEVDEDDPAFKKIDPKVLAYTEGLHGKWMFSEIRAVFSRRYLLQNTALEVFMANRTSVMFNFPDQATVKKVVYSLPRVGVGTSYGLPQARRISLATPRQLYKSSNMTQRWQRREISNFEYLMFLNTIAGRTYNDLNQYPVFPWVLTNYESEELDLTLPGNFRDLSKPIGALNPKRAVFYAERYETWEDDQTPPYHYNTHYSTSTSTLAWLVRIEPFTTFFLNANDGKFDHPDRTFSSVARSWRNSQRDTSDVKELIPEFYYLPEMFVNSNGYNLGIREDEVVVNDVDLPPWAKKPEDFVRINRMALESEFVSCQLHQWIDLIFGYKQRGPEAVRALNVFHYLTYEGSVNLDSITDPVLREAMEAQIQNFGQTPSQLLIEPHPPRSSAMHLCFLPQSPLMFKDQMQQDVIMVLKFPSNSPVTHVAANTLPHLTIPAVVTVTCSRLFAVNRWHNTVGLRGAPGYSLDQAHHLPIEMDPLIANNSGVNKRQITDLVDQSIQINAHCFVVTADNRYILICGFWDKSFRVYSTETGKLTQIVFGHWDVVTCLARSESYIGGDCYIVSGSRDATLLLWYWSGRHHIIGDNPNSSDYPAPRAVLTGHDHEVVCVSVCAELGLVISGAKEGPCLVHTITGDLLRALEGTENCLYPRLISVSSEGHCIIYYERGRFSNFSINGKLLAQMEINDSTRAILLSSDGQNLVTGGDNGVVEVWQACDFKQLYIYPGCDAGIRAMDLSHDQRTLITGMASGSIVAFNIDFNRWHYEHQNRY</sequence>
<keyword evidence="3" id="KW-0597">Phosphoprotein</keyword>
<dbReference type="GO" id="GO:0098696">
    <property type="term" value="P:regulation of neurotransmitter receptor localization to postsynaptic specialization membrane"/>
    <property type="evidence" value="ECO:0007669"/>
    <property type="project" value="Ensembl"/>
</dbReference>
<dbReference type="InterPro" id="IPR016024">
    <property type="entry name" value="ARM-type_fold"/>
</dbReference>
<evidence type="ECO:0000256" key="6">
    <source>
        <dbReference type="ARBA" id="ARBA00023136"/>
    </source>
</evidence>
<dbReference type="Pfam" id="PF02138">
    <property type="entry name" value="Beach"/>
    <property type="match status" value="1"/>
</dbReference>
<comment type="subcellular location">
    <subcellularLocation>
        <location evidence="1">Membrane</location>
        <topology evidence="1">Peripheral membrane protein</topology>
    </subcellularLocation>
</comment>
<evidence type="ECO:0000256" key="5">
    <source>
        <dbReference type="ARBA" id="ARBA00022737"/>
    </source>
</evidence>
<dbReference type="SUPFAM" id="SSF50978">
    <property type="entry name" value="WD40 repeat-like"/>
    <property type="match status" value="1"/>
</dbReference>
<dbReference type="FunFam" id="2.60.120.200:FF:000010">
    <property type="entry name" value="neurobeachin isoform X2"/>
    <property type="match status" value="1"/>
</dbReference>
<reference evidence="13" key="2">
    <citation type="submission" date="2025-09" db="UniProtKB">
        <authorList>
            <consortium name="Ensembl"/>
        </authorList>
    </citation>
    <scope>IDENTIFICATION</scope>
</reference>
<dbReference type="InterPro" id="IPR013320">
    <property type="entry name" value="ConA-like_dom_sf"/>
</dbReference>
<dbReference type="InterPro" id="IPR031570">
    <property type="entry name" value="NBEA/BDCP_DUF4704"/>
</dbReference>
<comment type="similarity">
    <text evidence="2">Belongs to the WD repeat neurobeachin family.</text>
</comment>
<protein>
    <recommendedName>
        <fullName evidence="8">Neurobeachin</fullName>
    </recommendedName>
    <alternativeName>
        <fullName evidence="9">Lysosomal-trafficking regulator 2</fullName>
    </alternativeName>
</protein>
<dbReference type="Gene3D" id="2.30.29.30">
    <property type="entry name" value="Pleckstrin-homology domain (PH domain)/Phosphotyrosine-binding domain (PTB)"/>
    <property type="match status" value="1"/>
</dbReference>
<dbReference type="InterPro" id="IPR000409">
    <property type="entry name" value="BEACH_dom"/>
</dbReference>
<dbReference type="GeneTree" id="ENSGT00940000154934"/>